<dbReference type="PANTHER" id="PTHR17085:SF3">
    <property type="entry name" value="NUCLEAR RECEPTOR COACTIVATOR 4"/>
    <property type="match status" value="1"/>
</dbReference>
<dbReference type="InterPro" id="IPR039947">
    <property type="entry name" value="NCoA-4"/>
</dbReference>
<reference evidence="4" key="1">
    <citation type="submission" date="2021-03" db="EMBL/GenBank/DDBJ databases">
        <authorList>
            <person name="Bekaert M."/>
        </authorList>
    </citation>
    <scope>NUCLEOTIDE SEQUENCE</scope>
</reference>
<feature type="region of interest" description="Disordered" evidence="2">
    <location>
        <begin position="262"/>
        <end position="286"/>
    </location>
</feature>
<comment type="caution">
    <text evidence="4">The sequence shown here is derived from an EMBL/GenBank/DDBJ whole genome shotgun (WGS) entry which is preliminary data.</text>
</comment>
<dbReference type="Proteomes" id="UP000683360">
    <property type="component" value="Unassembled WGS sequence"/>
</dbReference>
<feature type="compositionally biased region" description="Polar residues" evidence="2">
    <location>
        <begin position="262"/>
        <end position="283"/>
    </location>
</feature>
<dbReference type="EMBL" id="CAJPWZ010001083">
    <property type="protein sequence ID" value="CAG2207641.1"/>
    <property type="molecule type" value="Genomic_DNA"/>
</dbReference>
<feature type="domain" description="Nuclear receptor coactivator 4 N-terminal" evidence="3">
    <location>
        <begin position="60"/>
        <end position="144"/>
    </location>
</feature>
<organism evidence="4 5">
    <name type="scientific">Mytilus edulis</name>
    <name type="common">Blue mussel</name>
    <dbReference type="NCBI Taxonomy" id="6550"/>
    <lineage>
        <taxon>Eukaryota</taxon>
        <taxon>Metazoa</taxon>
        <taxon>Spiralia</taxon>
        <taxon>Lophotrochozoa</taxon>
        <taxon>Mollusca</taxon>
        <taxon>Bivalvia</taxon>
        <taxon>Autobranchia</taxon>
        <taxon>Pteriomorphia</taxon>
        <taxon>Mytilida</taxon>
        <taxon>Mytiloidea</taxon>
        <taxon>Mytilidae</taxon>
        <taxon>Mytilinae</taxon>
        <taxon>Mytilus</taxon>
    </lineage>
</organism>
<evidence type="ECO:0000313" key="5">
    <source>
        <dbReference type="Proteomes" id="UP000683360"/>
    </source>
</evidence>
<sequence>MVLIHSVDTAWSGFRQRGTTRGTYFDISQLTDRNILVITMEKEQYIMKMEQALTEVNQIKQQLQRNAAEVKSEIHSSISRQLEALRNREVWLLNQVELIQNMKDEVLHIQQARLNKMLGVAQSCLTESLGNKFDSTNLKPDENPWISFKYDAAKLRESITSYGRVESSNRPPNTVFVKPGHPARSLPPHFEDYDDADHHVLYKTVEGATKSSKSNVVTFTLPILSSSLKDWLAYSNPAPSNTSDKQTISFPAMSSSNKEWLTGSTTADSISPLSSESTGSWQMTRDDPDVNIQMWLKDIKQNPVIEDEDDFEVISKKEFMGADRFQRKVPVPISNSAPDLKYMDQETWLKPESQTQTGAPKSIKLPSHLENSGTETWLCKKWKRNAKSSCEERCGKTGPLEIENICDYLNDKVWIKSTSCSDNRQMEVCKANEPCQGPDHCVATSHCFYTNNAFPSTDTSQWLLNGGKNIAPTTPVNTCMFQQFRTPSNDEQSNMWLKSGNKQQRNLEDWKARPIELEEKVWIKKDSSNVLPESTTPFTTSPSWDKVMTFHSQLGNDQWLFQESRKQEYNPWILKNSSTDEEMCDNDQWIYTKMDDAIDILQ</sequence>
<keyword evidence="5" id="KW-1185">Reference proteome</keyword>
<accession>A0A8S3RMK7</accession>
<keyword evidence="1" id="KW-0175">Coiled coil</keyword>
<dbReference type="AlphaFoldDB" id="A0A8S3RMK7"/>
<dbReference type="OrthoDB" id="6334544at2759"/>
<evidence type="ECO:0000313" key="4">
    <source>
        <dbReference type="EMBL" id="CAG2207641.1"/>
    </source>
</evidence>
<dbReference type="InterPro" id="IPR022174">
    <property type="entry name" value="NCOA4_N"/>
</dbReference>
<dbReference type="GO" id="GO:0006879">
    <property type="term" value="P:intracellular iron ion homeostasis"/>
    <property type="evidence" value="ECO:0007669"/>
    <property type="project" value="InterPro"/>
</dbReference>
<dbReference type="Pfam" id="PF12489">
    <property type="entry name" value="ARA70"/>
    <property type="match status" value="1"/>
</dbReference>
<evidence type="ECO:0000259" key="3">
    <source>
        <dbReference type="Pfam" id="PF12489"/>
    </source>
</evidence>
<protein>
    <submittedName>
        <fullName evidence="4">NCOA4</fullName>
    </submittedName>
</protein>
<dbReference type="PANTHER" id="PTHR17085">
    <property type="entry name" value="NUCLEAR RECEPTOR COACTIVATOR 4"/>
    <property type="match status" value="1"/>
</dbReference>
<feature type="coiled-coil region" evidence="1">
    <location>
        <begin position="42"/>
        <end position="80"/>
    </location>
</feature>
<gene>
    <name evidence="4" type="ORF">MEDL_21892</name>
</gene>
<proteinExistence type="predicted"/>
<name>A0A8S3RMK7_MYTED</name>
<evidence type="ECO:0000256" key="1">
    <source>
        <dbReference type="SAM" id="Coils"/>
    </source>
</evidence>
<dbReference type="GO" id="GO:0009725">
    <property type="term" value="P:response to hormone"/>
    <property type="evidence" value="ECO:0007669"/>
    <property type="project" value="TreeGrafter"/>
</dbReference>
<evidence type="ECO:0000256" key="2">
    <source>
        <dbReference type="SAM" id="MobiDB-lite"/>
    </source>
</evidence>
<dbReference type="GO" id="GO:0003713">
    <property type="term" value="F:transcription coactivator activity"/>
    <property type="evidence" value="ECO:0007669"/>
    <property type="project" value="InterPro"/>
</dbReference>